<feature type="domain" description="HAM1-like N-terminal" evidence="1">
    <location>
        <begin position="34"/>
        <end position="99"/>
    </location>
</feature>
<sequence>MATPGVLPKQQVLFVFASFEARSVSVSCTAWPRLRNLQPLNKCFGEDWAPPYVTFSSTWSAALSHELRSDIRKVILPQLVDKVGYMSIPRIKHMDDALD</sequence>
<accession>A0ABR3IR33</accession>
<organism evidence="2 3">
    <name type="scientific">Hohenbuehelia grisea</name>
    <dbReference type="NCBI Taxonomy" id="104357"/>
    <lineage>
        <taxon>Eukaryota</taxon>
        <taxon>Fungi</taxon>
        <taxon>Dikarya</taxon>
        <taxon>Basidiomycota</taxon>
        <taxon>Agaricomycotina</taxon>
        <taxon>Agaricomycetes</taxon>
        <taxon>Agaricomycetidae</taxon>
        <taxon>Agaricales</taxon>
        <taxon>Pleurotineae</taxon>
        <taxon>Pleurotaceae</taxon>
        <taxon>Hohenbuehelia</taxon>
    </lineage>
</organism>
<evidence type="ECO:0000259" key="1">
    <source>
        <dbReference type="Pfam" id="PF19343"/>
    </source>
</evidence>
<dbReference type="Proteomes" id="UP001556367">
    <property type="component" value="Unassembled WGS sequence"/>
</dbReference>
<evidence type="ECO:0000313" key="3">
    <source>
        <dbReference type="Proteomes" id="UP001556367"/>
    </source>
</evidence>
<evidence type="ECO:0000313" key="2">
    <source>
        <dbReference type="EMBL" id="KAL0945742.1"/>
    </source>
</evidence>
<name>A0ABR3IR33_9AGAR</name>
<keyword evidence="3" id="KW-1185">Reference proteome</keyword>
<reference evidence="3" key="1">
    <citation type="submission" date="2024-06" db="EMBL/GenBank/DDBJ databases">
        <title>Multi-omics analyses provide insights into the biosynthesis of the anticancer antibiotic pleurotin in Hohenbuehelia grisea.</title>
        <authorList>
            <person name="Weaver J.A."/>
            <person name="Alberti F."/>
        </authorList>
    </citation>
    <scope>NUCLEOTIDE SEQUENCE [LARGE SCALE GENOMIC DNA]</scope>
    <source>
        <strain evidence="3">T-177</strain>
    </source>
</reference>
<proteinExistence type="predicted"/>
<gene>
    <name evidence="2" type="ORF">HGRIS_014887</name>
</gene>
<dbReference type="EMBL" id="JASNQZ010000017">
    <property type="protein sequence ID" value="KAL0945742.1"/>
    <property type="molecule type" value="Genomic_DNA"/>
</dbReference>
<comment type="caution">
    <text evidence="2">The sequence shown here is derived from an EMBL/GenBank/DDBJ whole genome shotgun (WGS) entry which is preliminary data.</text>
</comment>
<dbReference type="InterPro" id="IPR045967">
    <property type="entry name" value="HAM1-like_N"/>
</dbReference>
<protein>
    <recommendedName>
        <fullName evidence="1">HAM1-like N-terminal domain-containing protein</fullName>
    </recommendedName>
</protein>
<dbReference type="Pfam" id="PF19343">
    <property type="entry name" value="HAM1_N"/>
    <property type="match status" value="1"/>
</dbReference>